<proteinExistence type="predicted"/>
<feature type="transmembrane region" description="Helical" evidence="1">
    <location>
        <begin position="108"/>
        <end position="129"/>
    </location>
</feature>
<dbReference type="Proteomes" id="UP000823941">
    <property type="component" value="Chromosome 2"/>
</dbReference>
<feature type="transmembrane region" description="Helical" evidence="1">
    <location>
        <begin position="136"/>
        <end position="153"/>
    </location>
</feature>
<evidence type="ECO:0000313" key="3">
    <source>
        <dbReference type="Proteomes" id="UP000823941"/>
    </source>
</evidence>
<protein>
    <submittedName>
        <fullName evidence="2">Uncharacterized protein</fullName>
    </submittedName>
</protein>
<keyword evidence="1" id="KW-0812">Transmembrane</keyword>
<sequence>MMDLKEIIKWFFPGFSDLLRNLGKMDWRLTFVCLFLLFNLCYAAEKENSVSEPNRTFLVGAKSFSFNLNSSDVVDNATNSQNVSKNNHQRSLEEIETGRTFGRPFKKMIAGLLPVIFSMGAASTWAMVATLVGIKTFFVTLLILKILLVAGAAKCSARSTTTTPSLIIIRNGLLILRRRSTYISTMVIMILMATLKFMRDTLHRLGPGKEYHLQYQPLWRRKALT</sequence>
<reference evidence="2 3" key="1">
    <citation type="submission" date="2021-06" db="EMBL/GenBank/DDBJ databases">
        <title>A haploid diamondback moth (Plutella xylostella L.) genome assembly resolves 31 chromosomes and identifies a diamide resistance mutation.</title>
        <authorList>
            <person name="Ward C.M."/>
            <person name="Perry K.D."/>
            <person name="Baker G."/>
            <person name="Powis K."/>
            <person name="Heckel D.G."/>
            <person name="Baxter S.W."/>
        </authorList>
    </citation>
    <scope>NUCLEOTIDE SEQUENCE [LARGE SCALE GENOMIC DNA]</scope>
    <source>
        <strain evidence="2 3">LV</strain>
        <tissue evidence="2">Single pupa</tissue>
    </source>
</reference>
<keyword evidence="1" id="KW-1133">Transmembrane helix</keyword>
<accession>A0ABQ7R6D2</accession>
<keyword evidence="1" id="KW-0472">Membrane</keyword>
<gene>
    <name evidence="2" type="ORF">JYU34_001249</name>
</gene>
<dbReference type="EMBL" id="JAHIBW010000002">
    <property type="protein sequence ID" value="KAG7312867.1"/>
    <property type="molecule type" value="Genomic_DNA"/>
</dbReference>
<evidence type="ECO:0000313" key="2">
    <source>
        <dbReference type="EMBL" id="KAG7312867.1"/>
    </source>
</evidence>
<organism evidence="2 3">
    <name type="scientific">Plutella xylostella</name>
    <name type="common">Diamondback moth</name>
    <name type="synonym">Plutella maculipennis</name>
    <dbReference type="NCBI Taxonomy" id="51655"/>
    <lineage>
        <taxon>Eukaryota</taxon>
        <taxon>Metazoa</taxon>
        <taxon>Ecdysozoa</taxon>
        <taxon>Arthropoda</taxon>
        <taxon>Hexapoda</taxon>
        <taxon>Insecta</taxon>
        <taxon>Pterygota</taxon>
        <taxon>Neoptera</taxon>
        <taxon>Endopterygota</taxon>
        <taxon>Lepidoptera</taxon>
        <taxon>Glossata</taxon>
        <taxon>Ditrysia</taxon>
        <taxon>Yponomeutoidea</taxon>
        <taxon>Plutellidae</taxon>
        <taxon>Plutella</taxon>
    </lineage>
</organism>
<evidence type="ECO:0000256" key="1">
    <source>
        <dbReference type="SAM" id="Phobius"/>
    </source>
</evidence>
<name>A0ABQ7R6D2_PLUXY</name>
<keyword evidence="3" id="KW-1185">Reference proteome</keyword>
<comment type="caution">
    <text evidence="2">The sequence shown here is derived from an EMBL/GenBank/DDBJ whole genome shotgun (WGS) entry which is preliminary data.</text>
</comment>